<dbReference type="PIRSF" id="PIRSF002825">
    <property type="entry name" value="CfbpA"/>
    <property type="match status" value="1"/>
</dbReference>
<dbReference type="Gene3D" id="3.40.190.10">
    <property type="entry name" value="Periplasmic binding protein-like II"/>
    <property type="match status" value="2"/>
</dbReference>
<dbReference type="Proteomes" id="UP000505210">
    <property type="component" value="Chromosome"/>
</dbReference>
<comment type="similarity">
    <text evidence="1">Belongs to the bacterial solute-binding protein 1 family.</text>
</comment>
<dbReference type="GO" id="GO:0046872">
    <property type="term" value="F:metal ion binding"/>
    <property type="evidence" value="ECO:0007669"/>
    <property type="project" value="UniProtKB-KW"/>
</dbReference>
<keyword evidence="3" id="KW-0732">Signal</keyword>
<dbReference type="PANTHER" id="PTHR30006">
    <property type="entry name" value="THIAMINE-BINDING PERIPLASMIC PROTEIN-RELATED"/>
    <property type="match status" value="1"/>
</dbReference>
<dbReference type="GO" id="GO:0006826">
    <property type="term" value="P:iron ion transport"/>
    <property type="evidence" value="ECO:0007669"/>
    <property type="project" value="UniProtKB-KW"/>
</dbReference>
<reference evidence="5 6" key="1">
    <citation type="submission" date="2020-05" db="EMBL/GenBank/DDBJ databases">
        <title>Complete genome sequence of of a novel Thermoleptolyngbya strain isolated from hot springs of Ganzi, Sichuan China.</title>
        <authorList>
            <person name="Tang J."/>
            <person name="Daroch M."/>
            <person name="Li L."/>
            <person name="Waleron K."/>
            <person name="Waleron M."/>
            <person name="Waleron M."/>
        </authorList>
    </citation>
    <scope>NUCLEOTIDE SEQUENCE [LARGE SCALE GENOMIC DNA]</scope>
    <source>
        <strain evidence="5 6">PKUAC-SCTA183</strain>
    </source>
</reference>
<dbReference type="GO" id="GO:0030288">
    <property type="term" value="C:outer membrane-bounded periplasmic space"/>
    <property type="evidence" value="ECO:0007669"/>
    <property type="project" value="TreeGrafter"/>
</dbReference>
<sequence>MGKMTRRVFIATGSALAAATVGQFGRRANAQQSRGVVNLYSSRHYDTDDALYQSFAEATGFRVNLVEAEADQLIERIKSEGANSPADVLITVDAGRLWRAQEEGLLQPIRSSVLDSAIPGYLREPDGHWFGLTKRARVLFYSKERVNPADLSTYEDLTNSKWRGKILTRTSTHVYNQSLTGSILHAHGPRETEAWVRGLVANFARQPEGNDTAQIRAVAAGQGDIAIANTYYLARLVKSSEPADQDVVNKVGIFFPNQRDRGVHINISGAGVLRTAKNREGAIRFIEHLASPQAQEVFAKGNNEYPVLSGVALDSVVAGFGSFREDNLNAAIYGRNNAEALRIMDRGGWK</sequence>
<dbReference type="InterPro" id="IPR026045">
    <property type="entry name" value="Ferric-bd"/>
</dbReference>
<dbReference type="InterPro" id="IPR006059">
    <property type="entry name" value="SBP"/>
</dbReference>
<keyword evidence="4" id="KW-0479">Metal-binding</keyword>
<organism evidence="5 6">
    <name type="scientific">Thermoleptolyngbya sichuanensis A183</name>
    <dbReference type="NCBI Taxonomy" id="2737172"/>
    <lineage>
        <taxon>Bacteria</taxon>
        <taxon>Bacillati</taxon>
        <taxon>Cyanobacteriota</taxon>
        <taxon>Cyanophyceae</taxon>
        <taxon>Oculatellales</taxon>
        <taxon>Oculatellaceae</taxon>
        <taxon>Thermoleptolyngbya</taxon>
        <taxon>Thermoleptolyngbya sichuanensis</taxon>
    </lineage>
</organism>
<dbReference type="RefSeq" id="WP_172357694.1">
    <property type="nucleotide sequence ID" value="NZ_CP053661.1"/>
</dbReference>
<dbReference type="AlphaFoldDB" id="A0A6M8BHT9"/>
<gene>
    <name evidence="5" type="ORF">HPC62_17430</name>
</gene>
<evidence type="ECO:0000256" key="3">
    <source>
        <dbReference type="ARBA" id="ARBA00022729"/>
    </source>
</evidence>
<dbReference type="CDD" id="cd13542">
    <property type="entry name" value="PBP2_FutA1_ilke"/>
    <property type="match status" value="1"/>
</dbReference>
<proteinExistence type="inferred from homology"/>
<keyword evidence="6" id="KW-1185">Reference proteome</keyword>
<evidence type="ECO:0000256" key="4">
    <source>
        <dbReference type="PIRSR" id="PIRSR002825-1"/>
    </source>
</evidence>
<keyword evidence="4" id="KW-0408">Iron</keyword>
<name>A0A6M8BHT9_9CYAN</name>
<dbReference type="EMBL" id="CP053661">
    <property type="protein sequence ID" value="QKD83740.1"/>
    <property type="molecule type" value="Genomic_DNA"/>
</dbReference>
<evidence type="ECO:0000256" key="2">
    <source>
        <dbReference type="ARBA" id="ARBA00022496"/>
    </source>
</evidence>
<accession>A0A6M8BHT9</accession>
<feature type="binding site" evidence="4">
    <location>
        <position position="231"/>
    </location>
    <ligand>
        <name>Fe cation</name>
        <dbReference type="ChEBI" id="CHEBI:24875"/>
    </ligand>
</feature>
<evidence type="ECO:0000313" key="6">
    <source>
        <dbReference type="Proteomes" id="UP000505210"/>
    </source>
</evidence>
<protein>
    <submittedName>
        <fullName evidence="5">Fe(3+) ABC transporter substrate-binding protein</fullName>
    </submittedName>
</protein>
<evidence type="ECO:0000313" key="5">
    <source>
        <dbReference type="EMBL" id="QKD83740.1"/>
    </source>
</evidence>
<keyword evidence="2" id="KW-0410">Iron transport</keyword>
<dbReference type="InterPro" id="IPR006311">
    <property type="entry name" value="TAT_signal"/>
</dbReference>
<keyword evidence="2" id="KW-0813">Transport</keyword>
<evidence type="ECO:0000256" key="1">
    <source>
        <dbReference type="ARBA" id="ARBA00008520"/>
    </source>
</evidence>
<keyword evidence="2" id="KW-0406">Ion transport</keyword>
<dbReference type="SUPFAM" id="SSF53850">
    <property type="entry name" value="Periplasmic binding protein-like II"/>
    <property type="match status" value="1"/>
</dbReference>
<feature type="binding site" evidence="4">
    <location>
        <position position="44"/>
    </location>
    <ligand>
        <name>Fe cation</name>
        <dbReference type="ChEBI" id="CHEBI:24875"/>
    </ligand>
</feature>
<dbReference type="KEGG" id="theu:HPC62_17430"/>
<dbReference type="Pfam" id="PF13416">
    <property type="entry name" value="SBP_bac_8"/>
    <property type="match status" value="1"/>
</dbReference>
<feature type="binding site" evidence="4">
    <location>
        <position position="232"/>
    </location>
    <ligand>
        <name>Fe cation</name>
        <dbReference type="ChEBI" id="CHEBI:24875"/>
    </ligand>
</feature>
<dbReference type="PANTHER" id="PTHR30006:SF15">
    <property type="entry name" value="IRON-UTILIZATION PERIPLASMIC PROTEIN"/>
    <property type="match status" value="1"/>
</dbReference>
<dbReference type="PROSITE" id="PS51318">
    <property type="entry name" value="TAT"/>
    <property type="match status" value="1"/>
</dbReference>